<dbReference type="Proteomes" id="UP000579523">
    <property type="component" value="Unassembled WGS sequence"/>
</dbReference>
<organism evidence="1 2">
    <name type="scientific">Streptomyces griseomycini</name>
    <dbReference type="NCBI Taxonomy" id="66895"/>
    <lineage>
        <taxon>Bacteria</taxon>
        <taxon>Bacillati</taxon>
        <taxon>Actinomycetota</taxon>
        <taxon>Actinomycetes</taxon>
        <taxon>Kitasatosporales</taxon>
        <taxon>Streptomycetaceae</taxon>
        <taxon>Streptomyces</taxon>
    </lineage>
</organism>
<proteinExistence type="predicted"/>
<dbReference type="AlphaFoldDB" id="A0A7W7VAM2"/>
<dbReference type="NCBIfam" id="TIGR04222">
    <property type="entry name" value="near_uncomplex"/>
    <property type="match status" value="1"/>
</dbReference>
<comment type="caution">
    <text evidence="1">The sequence shown here is derived from an EMBL/GenBank/DDBJ whole genome shotgun (WGS) entry which is preliminary data.</text>
</comment>
<reference evidence="1 2" key="1">
    <citation type="submission" date="2020-08" db="EMBL/GenBank/DDBJ databases">
        <title>Genomic Encyclopedia of Type Strains, Phase III (KMG-III): the genomes of soil and plant-associated and newly described type strains.</title>
        <authorList>
            <person name="Whitman W."/>
        </authorList>
    </citation>
    <scope>NUCLEOTIDE SEQUENCE [LARGE SCALE GENOMIC DNA]</scope>
    <source>
        <strain evidence="1 2">CECT 3273</strain>
    </source>
</reference>
<name>A0A7W7VAM2_9ACTN</name>
<dbReference type="InterPro" id="IPR026467">
    <property type="entry name" value="Ser/Gly_Cys_C_dom"/>
</dbReference>
<gene>
    <name evidence="1" type="ORF">FHS37_007186</name>
</gene>
<protein>
    <submittedName>
        <fullName evidence="1">Uncharacterized protein (TIGR04222 family)</fullName>
    </submittedName>
</protein>
<evidence type="ECO:0000313" key="1">
    <source>
        <dbReference type="EMBL" id="MBB4903089.1"/>
    </source>
</evidence>
<dbReference type="RefSeq" id="WP_184828881.1">
    <property type="nucleotide sequence ID" value="NZ_BMTK01000020.1"/>
</dbReference>
<accession>A0A7W7VAM2</accession>
<evidence type="ECO:0000313" key="2">
    <source>
        <dbReference type="Proteomes" id="UP000579523"/>
    </source>
</evidence>
<dbReference type="EMBL" id="JACHJI010000022">
    <property type="protein sequence ID" value="MBB4903089.1"/>
    <property type="molecule type" value="Genomic_DNA"/>
</dbReference>
<keyword evidence="2" id="KW-1185">Reference proteome</keyword>
<sequence length="290" mass="29559">MVCEGGCLAALTVTAGAVAHRLVVAVRVAVALRADVTVREDLSVEELAFLAGGRRRVVTTVLARMRGQGRVSVTEGGDRVVLHGVFPADGIEAAVVRAAGVSRSERAGKLVAEVAGSGAVRAVGERLRAEGLLVDPALLRAQYRARRLLWCAAALAPALAVYELVAGTPRLWWAGPALSALAAASAALIRPTRERVPHRVRIALDVLRDERDRPASSRPANALAALAVTPVGAVALDGPAAARDPGLRALADAETWRAGERPDWVGSGLGSGTYGGGCGGGGGGCGSGGQ</sequence>